<feature type="signal peptide" evidence="1">
    <location>
        <begin position="1"/>
        <end position="19"/>
    </location>
</feature>
<organism evidence="2 3">
    <name type="scientific">Amblyomma americanum</name>
    <name type="common">Lone star tick</name>
    <dbReference type="NCBI Taxonomy" id="6943"/>
    <lineage>
        <taxon>Eukaryota</taxon>
        <taxon>Metazoa</taxon>
        <taxon>Ecdysozoa</taxon>
        <taxon>Arthropoda</taxon>
        <taxon>Chelicerata</taxon>
        <taxon>Arachnida</taxon>
        <taxon>Acari</taxon>
        <taxon>Parasitiformes</taxon>
        <taxon>Ixodida</taxon>
        <taxon>Ixodoidea</taxon>
        <taxon>Ixodidae</taxon>
        <taxon>Amblyomminae</taxon>
        <taxon>Amblyomma</taxon>
    </lineage>
</organism>
<keyword evidence="3" id="KW-1185">Reference proteome</keyword>
<proteinExistence type="predicted"/>
<keyword evidence="1" id="KW-0732">Signal</keyword>
<evidence type="ECO:0000256" key="1">
    <source>
        <dbReference type="SAM" id="SignalP"/>
    </source>
</evidence>
<sequence length="80" mass="9134">MCLLVIAELIYLAVQLVFEKKPEETFKQDIVEHETQPNCPTTEKPTVACAINVNERTYPDNRHESDVKACTNTCKHLECV</sequence>
<dbReference type="AlphaFoldDB" id="A0AAQ4ELB2"/>
<name>A0AAQ4ELB2_AMBAM</name>
<protein>
    <recommendedName>
        <fullName evidence="4">Secreted protein</fullName>
    </recommendedName>
</protein>
<evidence type="ECO:0000313" key="3">
    <source>
        <dbReference type="Proteomes" id="UP001321473"/>
    </source>
</evidence>
<evidence type="ECO:0000313" key="2">
    <source>
        <dbReference type="EMBL" id="KAK8775569.1"/>
    </source>
</evidence>
<dbReference type="Proteomes" id="UP001321473">
    <property type="component" value="Unassembled WGS sequence"/>
</dbReference>
<dbReference type="EMBL" id="JARKHS020013944">
    <property type="protein sequence ID" value="KAK8775569.1"/>
    <property type="molecule type" value="Genomic_DNA"/>
</dbReference>
<feature type="chain" id="PRO_5042938139" description="Secreted protein" evidence="1">
    <location>
        <begin position="20"/>
        <end position="80"/>
    </location>
</feature>
<accession>A0AAQ4ELB2</accession>
<evidence type="ECO:0008006" key="4">
    <source>
        <dbReference type="Google" id="ProtNLM"/>
    </source>
</evidence>
<comment type="caution">
    <text evidence="2">The sequence shown here is derived from an EMBL/GenBank/DDBJ whole genome shotgun (WGS) entry which is preliminary data.</text>
</comment>
<gene>
    <name evidence="2" type="ORF">V5799_031086</name>
</gene>
<reference evidence="2 3" key="1">
    <citation type="journal article" date="2023" name="Arcadia Sci">
        <title>De novo assembly of a long-read Amblyomma americanum tick genome.</title>
        <authorList>
            <person name="Chou S."/>
            <person name="Poskanzer K.E."/>
            <person name="Rollins M."/>
            <person name="Thuy-Boun P.S."/>
        </authorList>
    </citation>
    <scope>NUCLEOTIDE SEQUENCE [LARGE SCALE GENOMIC DNA]</scope>
    <source>
        <strain evidence="2">F_SG_1</strain>
        <tissue evidence="2">Salivary glands</tissue>
    </source>
</reference>